<evidence type="ECO:0000313" key="1">
    <source>
        <dbReference type="EMBL" id="SFK97783.1"/>
    </source>
</evidence>
<reference evidence="1 2" key="1">
    <citation type="submission" date="2016-10" db="EMBL/GenBank/DDBJ databases">
        <authorList>
            <person name="de Groot N.N."/>
        </authorList>
    </citation>
    <scope>NUCLEOTIDE SEQUENCE [LARGE SCALE GENOMIC DNA]</scope>
    <source>
        <strain evidence="1 2">DSM 45317</strain>
    </source>
</reference>
<keyword evidence="2" id="KW-1185">Reference proteome</keyword>
<dbReference type="InParanoid" id="A0A1I4DXP4"/>
<gene>
    <name evidence="1" type="ORF">SAMN04488085_10585</name>
</gene>
<dbReference type="RefSeq" id="WP_245753520.1">
    <property type="nucleotide sequence ID" value="NZ_FOSW01000005.1"/>
</dbReference>
<proteinExistence type="predicted"/>
<dbReference type="EMBL" id="FOSW01000005">
    <property type="protein sequence ID" value="SFK97783.1"/>
    <property type="molecule type" value="Genomic_DNA"/>
</dbReference>
<dbReference type="Proteomes" id="UP000199152">
    <property type="component" value="Unassembled WGS sequence"/>
</dbReference>
<name>A0A1I4DXP4_9ACTN</name>
<dbReference type="AlphaFoldDB" id="A0A1I4DXP4"/>
<dbReference type="STRING" id="504800.SAMN04488085_10585"/>
<accession>A0A1I4DXP4</accession>
<protein>
    <submittedName>
        <fullName evidence="1">Uncharacterized protein</fullName>
    </submittedName>
</protein>
<sequence length="51" mass="5883">MWLHAVGDEGLLHGRALCLAPVRLLDPADWRWPEDDDEGWPLCWICLALTR</sequence>
<evidence type="ECO:0000313" key="2">
    <source>
        <dbReference type="Proteomes" id="UP000199152"/>
    </source>
</evidence>
<organism evidence="1 2">
    <name type="scientific">Geodermatophilus ruber</name>
    <dbReference type="NCBI Taxonomy" id="504800"/>
    <lineage>
        <taxon>Bacteria</taxon>
        <taxon>Bacillati</taxon>
        <taxon>Actinomycetota</taxon>
        <taxon>Actinomycetes</taxon>
        <taxon>Geodermatophilales</taxon>
        <taxon>Geodermatophilaceae</taxon>
        <taxon>Geodermatophilus</taxon>
    </lineage>
</organism>